<evidence type="ECO:0000313" key="2">
    <source>
        <dbReference type="Proteomes" id="UP001596060"/>
    </source>
</evidence>
<gene>
    <name evidence="1" type="ORF">ACFPN9_17415</name>
</gene>
<sequence>MNRGLEWLGRAVVGFITRGRAEPRASDEKALARLRAALRPGDVLLVEGGMKVSAAIKYLTQSTWSHAALYVGETGQFTDDGEPLVLAEVEMDVGCVLSPLSKYGAFGTRICRPQALDEEGQAVVVDYVLGRLGTQYDLKNILDLMRWLIPLPWAPKSWRRRMIALGSGDPTRAICSTLIAQAFEAARYPVLPTIEYARAMDEADFEEILHIRHHSLYMPRDFDISPYFAVVKPTLEAGFDYRALTWAQQAAPAPLRMAAAE</sequence>
<keyword evidence="2" id="KW-1185">Reference proteome</keyword>
<dbReference type="EMBL" id="JBHSLU010000060">
    <property type="protein sequence ID" value="MFC5507018.1"/>
    <property type="molecule type" value="Genomic_DNA"/>
</dbReference>
<proteinExistence type="predicted"/>
<protein>
    <submittedName>
        <fullName evidence="1">Lipo-like protein</fullName>
    </submittedName>
</protein>
<dbReference type="InterPro" id="IPR038765">
    <property type="entry name" value="Papain-like_cys_pep_sf"/>
</dbReference>
<reference evidence="2" key="1">
    <citation type="journal article" date="2019" name="Int. J. Syst. Evol. Microbiol.">
        <title>The Global Catalogue of Microorganisms (GCM) 10K type strain sequencing project: providing services to taxonomists for standard genome sequencing and annotation.</title>
        <authorList>
            <consortium name="The Broad Institute Genomics Platform"/>
            <consortium name="The Broad Institute Genome Sequencing Center for Infectious Disease"/>
            <person name="Wu L."/>
            <person name="Ma J."/>
        </authorList>
    </citation>
    <scope>NUCLEOTIDE SEQUENCE [LARGE SCALE GENOMIC DNA]</scope>
    <source>
        <strain evidence="2">CCUG 43117</strain>
    </source>
</reference>
<name>A0ABW0P3S8_9HYPH</name>
<accession>A0ABW0P3S8</accession>
<dbReference type="Gene3D" id="3.90.1720.10">
    <property type="entry name" value="endopeptidase domain like (from Nostoc punctiforme)"/>
    <property type="match status" value="1"/>
</dbReference>
<dbReference type="SUPFAM" id="SSF54001">
    <property type="entry name" value="Cysteine proteinases"/>
    <property type="match status" value="1"/>
</dbReference>
<organism evidence="1 2">
    <name type="scientific">Bosea massiliensis</name>
    <dbReference type="NCBI Taxonomy" id="151419"/>
    <lineage>
        <taxon>Bacteria</taxon>
        <taxon>Pseudomonadati</taxon>
        <taxon>Pseudomonadota</taxon>
        <taxon>Alphaproteobacteria</taxon>
        <taxon>Hyphomicrobiales</taxon>
        <taxon>Boseaceae</taxon>
        <taxon>Bosea</taxon>
    </lineage>
</organism>
<evidence type="ECO:0000313" key="1">
    <source>
        <dbReference type="EMBL" id="MFC5507018.1"/>
    </source>
</evidence>
<comment type="caution">
    <text evidence="1">The sequence shown here is derived from an EMBL/GenBank/DDBJ whole genome shotgun (WGS) entry which is preliminary data.</text>
</comment>
<dbReference type="Proteomes" id="UP001596060">
    <property type="component" value="Unassembled WGS sequence"/>
</dbReference>
<dbReference type="RefSeq" id="WP_067992883.1">
    <property type="nucleotide sequence ID" value="NZ_JBHSLU010000060.1"/>
</dbReference>